<dbReference type="Proteomes" id="UP000005207">
    <property type="component" value="Linkage group LG2"/>
</dbReference>
<dbReference type="InterPro" id="IPR041577">
    <property type="entry name" value="RT_RNaseH_2"/>
</dbReference>
<dbReference type="Pfam" id="PF00078">
    <property type="entry name" value="RVT_1"/>
    <property type="match status" value="1"/>
</dbReference>
<accession>A0A669DVS9</accession>
<dbReference type="Gene3D" id="3.30.420.10">
    <property type="entry name" value="Ribonuclease H-like superfamily/Ribonuclease H"/>
    <property type="match status" value="1"/>
</dbReference>
<dbReference type="InterPro" id="IPR041588">
    <property type="entry name" value="Integrase_H2C2"/>
</dbReference>
<keyword evidence="10" id="KW-0694">RNA-binding</keyword>
<keyword evidence="6" id="KW-0540">Nuclease</keyword>
<evidence type="ECO:0000313" key="18">
    <source>
        <dbReference type="Ensembl" id="ENSONIP00000062870.1"/>
    </source>
</evidence>
<evidence type="ECO:0000259" key="16">
    <source>
        <dbReference type="PROSITE" id="PS50878"/>
    </source>
</evidence>
<evidence type="ECO:0000256" key="11">
    <source>
        <dbReference type="ARBA" id="ARBA00022908"/>
    </source>
</evidence>
<dbReference type="Pfam" id="PF00665">
    <property type="entry name" value="rve"/>
    <property type="match status" value="1"/>
</dbReference>
<feature type="domain" description="Reverse transcriptase" evidence="16">
    <location>
        <begin position="458"/>
        <end position="635"/>
    </location>
</feature>
<dbReference type="PROSITE" id="PS50878">
    <property type="entry name" value="RT_POL"/>
    <property type="match status" value="1"/>
</dbReference>
<evidence type="ECO:0000256" key="12">
    <source>
        <dbReference type="ARBA" id="ARBA00022918"/>
    </source>
</evidence>
<dbReference type="Pfam" id="PF17919">
    <property type="entry name" value="RT_RNaseH_2"/>
    <property type="match status" value="1"/>
</dbReference>
<dbReference type="Pfam" id="PF23055">
    <property type="entry name" value="DUF7041"/>
    <property type="match status" value="1"/>
</dbReference>
<dbReference type="GeneTree" id="ENSGT00990000207056"/>
<dbReference type="InterPro" id="IPR043128">
    <property type="entry name" value="Rev_trsase/Diguanyl_cyclase"/>
</dbReference>
<evidence type="ECO:0000256" key="9">
    <source>
        <dbReference type="ARBA" id="ARBA00022842"/>
    </source>
</evidence>
<dbReference type="Gene3D" id="1.10.340.70">
    <property type="match status" value="1"/>
</dbReference>
<keyword evidence="11" id="KW-0229">DNA integration</keyword>
<comment type="similarity">
    <text evidence="1">Belongs to the beta type-B retroviral polymerase family. HERV class-II K(HML-2) pol subfamily.</text>
</comment>
<dbReference type="InterPro" id="IPR000477">
    <property type="entry name" value="RT_dom"/>
</dbReference>
<dbReference type="Pfam" id="PF17921">
    <property type="entry name" value="Integrase_H2C2"/>
    <property type="match status" value="1"/>
</dbReference>
<keyword evidence="19" id="KW-1185">Reference proteome</keyword>
<dbReference type="GO" id="GO:0006508">
    <property type="term" value="P:proteolysis"/>
    <property type="evidence" value="ECO:0007669"/>
    <property type="project" value="UniProtKB-KW"/>
</dbReference>
<keyword evidence="12" id="KW-0695">RNA-directed DNA polymerase</keyword>
<evidence type="ECO:0000313" key="19">
    <source>
        <dbReference type="Proteomes" id="UP000005207"/>
    </source>
</evidence>
<keyword evidence="5" id="KW-0548">Nucleotidyltransferase</keyword>
<keyword evidence="13" id="KW-0511">Multifunctional enzyme</keyword>
<dbReference type="InterPro" id="IPR043502">
    <property type="entry name" value="DNA/RNA_pol_sf"/>
</dbReference>
<dbReference type="InterPro" id="IPR021109">
    <property type="entry name" value="Peptidase_aspartic_dom_sf"/>
</dbReference>
<keyword evidence="8" id="KW-0378">Hydrolase</keyword>
<dbReference type="SUPFAM" id="SSF53098">
    <property type="entry name" value="Ribonuclease H-like"/>
    <property type="match status" value="1"/>
</dbReference>
<dbReference type="PANTHER" id="PTHR37984:SF5">
    <property type="entry name" value="PROTEIN NYNRIN-LIKE"/>
    <property type="match status" value="1"/>
</dbReference>
<evidence type="ECO:0000256" key="4">
    <source>
        <dbReference type="ARBA" id="ARBA00022679"/>
    </source>
</evidence>
<dbReference type="FunFam" id="3.30.420.10:FF:000032">
    <property type="entry name" value="Retrovirus-related Pol polyprotein from transposon 297-like Protein"/>
    <property type="match status" value="1"/>
</dbReference>
<organism evidence="18 19">
    <name type="scientific">Oreochromis niloticus</name>
    <name type="common">Nile tilapia</name>
    <name type="synonym">Tilapia nilotica</name>
    <dbReference type="NCBI Taxonomy" id="8128"/>
    <lineage>
        <taxon>Eukaryota</taxon>
        <taxon>Metazoa</taxon>
        <taxon>Chordata</taxon>
        <taxon>Craniata</taxon>
        <taxon>Vertebrata</taxon>
        <taxon>Euteleostomi</taxon>
        <taxon>Actinopterygii</taxon>
        <taxon>Neopterygii</taxon>
        <taxon>Teleostei</taxon>
        <taxon>Neoteleostei</taxon>
        <taxon>Acanthomorphata</taxon>
        <taxon>Ovalentaria</taxon>
        <taxon>Cichlomorphae</taxon>
        <taxon>Cichliformes</taxon>
        <taxon>Cichlidae</taxon>
        <taxon>African cichlids</taxon>
        <taxon>Pseudocrenilabrinae</taxon>
        <taxon>Oreochromini</taxon>
        <taxon>Oreochromis</taxon>
    </lineage>
</organism>
<dbReference type="InterPro" id="IPR050951">
    <property type="entry name" value="Retrovirus_Pol_polyprotein"/>
</dbReference>
<evidence type="ECO:0000256" key="5">
    <source>
        <dbReference type="ARBA" id="ARBA00022695"/>
    </source>
</evidence>
<dbReference type="EC" id="3.1.26.4" evidence="2"/>
<dbReference type="GO" id="GO:0003964">
    <property type="term" value="F:RNA-directed DNA polymerase activity"/>
    <property type="evidence" value="ECO:0007669"/>
    <property type="project" value="UniProtKB-KW"/>
</dbReference>
<evidence type="ECO:0000256" key="7">
    <source>
        <dbReference type="ARBA" id="ARBA00022759"/>
    </source>
</evidence>
<name>A0A669DVS9_ORENI</name>
<dbReference type="Gene3D" id="2.40.70.10">
    <property type="entry name" value="Acid Proteases"/>
    <property type="match status" value="1"/>
</dbReference>
<dbReference type="FunFam" id="3.30.70.270:FF:000020">
    <property type="entry name" value="Transposon Tf2-6 polyprotein-like Protein"/>
    <property type="match status" value="1"/>
</dbReference>
<keyword evidence="3" id="KW-0645">Protease</keyword>
<keyword evidence="4" id="KW-0808">Transferase</keyword>
<evidence type="ECO:0000256" key="8">
    <source>
        <dbReference type="ARBA" id="ARBA00022801"/>
    </source>
</evidence>
<evidence type="ECO:0000256" key="10">
    <source>
        <dbReference type="ARBA" id="ARBA00022884"/>
    </source>
</evidence>
<dbReference type="OMA" id="LETRYLM"/>
<evidence type="ECO:0000256" key="13">
    <source>
        <dbReference type="ARBA" id="ARBA00023268"/>
    </source>
</evidence>
<evidence type="ECO:0000256" key="6">
    <source>
        <dbReference type="ARBA" id="ARBA00022722"/>
    </source>
</evidence>
<reference evidence="18" key="2">
    <citation type="submission" date="2025-08" db="UniProtKB">
        <authorList>
            <consortium name="Ensembl"/>
        </authorList>
    </citation>
    <scope>IDENTIFICATION</scope>
</reference>
<feature type="region of interest" description="Disordered" evidence="15">
    <location>
        <begin position="1244"/>
        <end position="1300"/>
    </location>
</feature>
<dbReference type="GO" id="GO:0003723">
    <property type="term" value="F:RNA binding"/>
    <property type="evidence" value="ECO:0007669"/>
    <property type="project" value="UniProtKB-KW"/>
</dbReference>
<dbReference type="InterPro" id="IPR036397">
    <property type="entry name" value="RNaseH_sf"/>
</dbReference>
<dbReference type="InterPro" id="IPR001584">
    <property type="entry name" value="Integrase_cat-core"/>
</dbReference>
<dbReference type="FunFam" id="3.30.70.270:FF:000164">
    <property type="match status" value="1"/>
</dbReference>
<dbReference type="SUPFAM" id="SSF50630">
    <property type="entry name" value="Acid proteases"/>
    <property type="match status" value="1"/>
</dbReference>
<evidence type="ECO:0000256" key="1">
    <source>
        <dbReference type="ARBA" id="ARBA00010879"/>
    </source>
</evidence>
<dbReference type="PANTHER" id="PTHR37984">
    <property type="entry name" value="PROTEIN CBG26694"/>
    <property type="match status" value="1"/>
</dbReference>
<evidence type="ECO:0000259" key="17">
    <source>
        <dbReference type="PROSITE" id="PS50994"/>
    </source>
</evidence>
<dbReference type="InterPro" id="IPR001969">
    <property type="entry name" value="Aspartic_peptidase_AS"/>
</dbReference>
<dbReference type="Ensembl" id="ENSONIT00000041092.1">
    <property type="protein sequence ID" value="ENSONIP00000062870.1"/>
    <property type="gene ID" value="ENSONIG00000034724.1"/>
</dbReference>
<dbReference type="InterPro" id="IPR012337">
    <property type="entry name" value="RNaseH-like_sf"/>
</dbReference>
<reference evidence="19" key="1">
    <citation type="submission" date="2012-01" db="EMBL/GenBank/DDBJ databases">
        <title>The Genome Sequence of Oreochromis niloticus (Nile Tilapia).</title>
        <authorList>
            <consortium name="Broad Institute Genome Assembly Team"/>
            <consortium name="Broad Institute Sequencing Platform"/>
            <person name="Di Palma F."/>
            <person name="Johnson J."/>
            <person name="Lander E.S."/>
            <person name="Lindblad-Toh K."/>
        </authorList>
    </citation>
    <scope>NUCLEOTIDE SEQUENCE [LARGE SCALE GENOMIC DNA]</scope>
</reference>
<evidence type="ECO:0000256" key="15">
    <source>
        <dbReference type="SAM" id="MobiDB-lite"/>
    </source>
</evidence>
<keyword evidence="9" id="KW-0460">Magnesium</keyword>
<dbReference type="CDD" id="cd01647">
    <property type="entry name" value="RT_LTR"/>
    <property type="match status" value="1"/>
</dbReference>
<dbReference type="Gene3D" id="3.10.10.10">
    <property type="entry name" value="HIV Type 1 Reverse Transcriptase, subunit A, domain 1"/>
    <property type="match status" value="1"/>
</dbReference>
<dbReference type="GO" id="GO:0004523">
    <property type="term" value="F:RNA-DNA hybrid ribonuclease activity"/>
    <property type="evidence" value="ECO:0007669"/>
    <property type="project" value="UniProtKB-EC"/>
</dbReference>
<dbReference type="PROSITE" id="PS00141">
    <property type="entry name" value="ASP_PROTEASE"/>
    <property type="match status" value="1"/>
</dbReference>
<feature type="domain" description="Integrase catalytic" evidence="17">
    <location>
        <begin position="978"/>
        <end position="1158"/>
    </location>
</feature>
<dbReference type="FunFam" id="3.10.10.10:FF:000007">
    <property type="entry name" value="Retrovirus-related Pol polyprotein from transposon 17.6-like Protein"/>
    <property type="match status" value="1"/>
</dbReference>
<protein>
    <recommendedName>
        <fullName evidence="14">Gypsy retrotransposon integrase-like protein 1</fullName>
        <ecNumber evidence="2">3.1.26.4</ecNumber>
    </recommendedName>
</protein>
<evidence type="ECO:0000256" key="14">
    <source>
        <dbReference type="ARBA" id="ARBA00039658"/>
    </source>
</evidence>
<feature type="compositionally biased region" description="Polar residues" evidence="15">
    <location>
        <begin position="1264"/>
        <end position="1275"/>
    </location>
</feature>
<dbReference type="GO" id="GO:0015074">
    <property type="term" value="P:DNA integration"/>
    <property type="evidence" value="ECO:0007669"/>
    <property type="project" value="UniProtKB-KW"/>
</dbReference>
<evidence type="ECO:0000256" key="3">
    <source>
        <dbReference type="ARBA" id="ARBA00022670"/>
    </source>
</evidence>
<dbReference type="GO" id="GO:0004190">
    <property type="term" value="F:aspartic-type endopeptidase activity"/>
    <property type="evidence" value="ECO:0007669"/>
    <property type="project" value="InterPro"/>
</dbReference>
<sequence>MLQSDGGTDSALDASAAASPLPPAAAAFAVPLELPDFWLHDPPSWFVHVEAQFALRGISADDTKYHQVVASLDPLATRRALPLLRDPPARGKYAALKELLLQRYALSDAERAEKLLSLSGLGGGTALELMERMVSFLGPDDGGFLFAHIFLRQLPAAVRAGLANSPLLGTKDYRSLAEDADRILLATRAFHDHDLVPASPPTSPLTCPDVSAPSLAAKVAAQPHRGRDLCFYHQRFGPRARRCLLPCVFPTLGHGTRQRAVVATTAGDKEKLLFIEDSRSGRRFLVDSGSQKSLLPPSGADSLAAGCGPQLIAANGSPIATFGERFVTVCFHGRDFQWTFVVAASSVPILGADFLCAHGLLVDVANRRLIDAQSFSSVPCFTRAIEPLNRATLVTSGNVFQRLLSEFPSLTVPNFSNTATKHGVEHYIPTVGPPVFARASRLDPAKLSVAREEFAAMERLGIVQRSNSAWASPLHMVPMSDGRWRLCGDFRRLNNVTENDRYPIPHIQDFSAHLAGTSIFSKIDLVRGYHQVPVRAEDVPKTAVITPFGLFEFLRMPFGLKGAAQTFQRLMDSVLRGLPFVFVYLDDILVASCSESQHASHLRQVFQRLAAHGLIVNPSKCQFGLPVLDFLGHRISADGVVPLPDKVRAVSAFPRPASVKALQEFLGMINFYNRFLPRAAHLLQPLYAALKGKTAKDPIDWLPERIQAFSDAKAALANAALLAHPFPSAEIALTTDASDVAVGAVLEQRASGVWQPLAFFSRTLRDSERKYSVFDRELLALHLATRHFRFFLEGRSFTAYVDHKPLTFAMSKVSDPWSGSQQRQLAAISEFTTDIQHVAGKSNCVADCLSRALVSPVYVGIDFDAMAADQWADLDVLALRSEQTGLVLEDSPVWNGGPSLLCDVSTGRPRPVVPLSWRRRIFDSVHALSHPGVRVSVKLVSSRFVWPGLHKSVKEWAAACIPCQRAKIHRHTQAPLESFRVPGRRFDHVHVDLVGPLPQSQGFTHLLTVVDRTTCWPEAVPLASTTAAAVARAFLSTWVSLFGPPAVYITSDRGPQFVSELWSAMADGLGVKVHRTTAYHPQANGMCERFHRSLKAAFRASLTDGNWVDRLPWVLLGLRCAVKEDLGVSPAELVLGQPLRVPGEFLPESPPPCFAPSVLSLRPPRDSFSLPGPVHHCLPDTFVPRSLDSSQFVFVRHDAHRPPLRPLYDGPFRVIQPGRKHFLLDFGGRQETVSIDRLKPAHVLQDDQLVPAQAPRRGRPPSTGLDNPASSSGSTPHLAGPELSSASPGRPCQPGPQAVL</sequence>
<dbReference type="InterPro" id="IPR055469">
    <property type="entry name" value="DUF7041"/>
</dbReference>
<reference evidence="18" key="3">
    <citation type="submission" date="2025-09" db="UniProtKB">
        <authorList>
            <consortium name="Ensembl"/>
        </authorList>
    </citation>
    <scope>IDENTIFICATION</scope>
</reference>
<dbReference type="SUPFAM" id="SSF56672">
    <property type="entry name" value="DNA/RNA polymerases"/>
    <property type="match status" value="1"/>
</dbReference>
<dbReference type="InParanoid" id="A0A669DVS9"/>
<proteinExistence type="inferred from homology"/>
<keyword evidence="7" id="KW-0255">Endonuclease</keyword>
<dbReference type="PROSITE" id="PS50994">
    <property type="entry name" value="INTEGRASE"/>
    <property type="match status" value="1"/>
</dbReference>
<dbReference type="CDD" id="cd09274">
    <property type="entry name" value="RNase_HI_RT_Ty3"/>
    <property type="match status" value="1"/>
</dbReference>
<dbReference type="Gene3D" id="3.30.70.270">
    <property type="match status" value="2"/>
</dbReference>
<evidence type="ECO:0000256" key="2">
    <source>
        <dbReference type="ARBA" id="ARBA00012180"/>
    </source>
</evidence>
<dbReference type="FunFam" id="3.10.20.370:FF:000001">
    <property type="entry name" value="Retrovirus-related Pol polyprotein from transposon 17.6-like protein"/>
    <property type="match status" value="1"/>
</dbReference>